<feature type="compositionally biased region" description="Polar residues" evidence="3">
    <location>
        <begin position="495"/>
        <end position="505"/>
    </location>
</feature>
<keyword evidence="1 2" id="KW-0040">ANK repeat</keyword>
<dbReference type="KEGG" id="abp:AGABI1DRAFT105628"/>
<feature type="compositionally biased region" description="Polar residues" evidence="3">
    <location>
        <begin position="474"/>
        <end position="487"/>
    </location>
</feature>
<dbReference type="InterPro" id="IPR014756">
    <property type="entry name" value="Ig_E-set"/>
</dbReference>
<evidence type="ECO:0000313" key="6">
    <source>
        <dbReference type="EMBL" id="EKM80645.1"/>
    </source>
</evidence>
<feature type="region of interest" description="Disordered" evidence="3">
    <location>
        <begin position="1"/>
        <end position="30"/>
    </location>
</feature>
<evidence type="ECO:0000256" key="1">
    <source>
        <dbReference type="ARBA" id="ARBA00023043"/>
    </source>
</evidence>
<dbReference type="SUPFAM" id="SSF81296">
    <property type="entry name" value="E set domains"/>
    <property type="match status" value="1"/>
</dbReference>
<evidence type="ECO:0000313" key="7">
    <source>
        <dbReference type="Proteomes" id="UP000008493"/>
    </source>
</evidence>
<feature type="compositionally biased region" description="Low complexity" evidence="3">
    <location>
        <begin position="1"/>
        <end position="27"/>
    </location>
</feature>
<dbReference type="GO" id="GO:0003712">
    <property type="term" value="F:transcription coregulator activity"/>
    <property type="evidence" value="ECO:0007669"/>
    <property type="project" value="TreeGrafter"/>
</dbReference>
<evidence type="ECO:0000256" key="3">
    <source>
        <dbReference type="SAM" id="MobiDB-lite"/>
    </source>
</evidence>
<proteinExistence type="predicted"/>
<dbReference type="GO" id="GO:0005634">
    <property type="term" value="C:nucleus"/>
    <property type="evidence" value="ECO:0007669"/>
    <property type="project" value="TreeGrafter"/>
</dbReference>
<dbReference type="Gene3D" id="1.25.40.20">
    <property type="entry name" value="Ankyrin repeat-containing domain"/>
    <property type="match status" value="1"/>
</dbReference>
<feature type="region of interest" description="Disordered" evidence="3">
    <location>
        <begin position="379"/>
        <end position="505"/>
    </location>
</feature>
<feature type="compositionally biased region" description="Basic and acidic residues" evidence="3">
    <location>
        <begin position="1139"/>
        <end position="1149"/>
    </location>
</feature>
<feature type="region of interest" description="Disordered" evidence="3">
    <location>
        <begin position="932"/>
        <end position="956"/>
    </location>
</feature>
<feature type="region of interest" description="Disordered" evidence="3">
    <location>
        <begin position="288"/>
        <end position="311"/>
    </location>
</feature>
<accession>K5XZ31</accession>
<dbReference type="Proteomes" id="UP000008493">
    <property type="component" value="Unassembled WGS sequence"/>
</dbReference>
<dbReference type="CDD" id="cd00102">
    <property type="entry name" value="IPT"/>
    <property type="match status" value="1"/>
</dbReference>
<dbReference type="OMA" id="KRAKPYD"/>
<dbReference type="PROSITE" id="PS50297">
    <property type="entry name" value="ANK_REP_REGION"/>
    <property type="match status" value="2"/>
</dbReference>
<dbReference type="PANTHER" id="PTHR23335">
    <property type="entry name" value="CALMODULIN-BINDING TRANSCRIPTION ACTIVATOR CAMTA"/>
    <property type="match status" value="1"/>
</dbReference>
<dbReference type="Pfam" id="PF12796">
    <property type="entry name" value="Ank_2"/>
    <property type="match status" value="1"/>
</dbReference>
<dbReference type="InterPro" id="IPR036770">
    <property type="entry name" value="Ankyrin_rpt-contain_sf"/>
</dbReference>
<keyword evidence="4" id="KW-0472">Membrane</keyword>
<organism evidence="6 7">
    <name type="scientific">Agaricus bisporus var. burnettii (strain JB137-S8 / ATCC MYA-4627 / FGSC 10392)</name>
    <name type="common">White button mushroom</name>
    <dbReference type="NCBI Taxonomy" id="597362"/>
    <lineage>
        <taxon>Eukaryota</taxon>
        <taxon>Fungi</taxon>
        <taxon>Dikarya</taxon>
        <taxon>Basidiomycota</taxon>
        <taxon>Agaricomycotina</taxon>
        <taxon>Agaricomycetes</taxon>
        <taxon>Agaricomycetidae</taxon>
        <taxon>Agaricales</taxon>
        <taxon>Agaricineae</taxon>
        <taxon>Agaricaceae</taxon>
        <taxon>Agaricus</taxon>
    </lineage>
</organism>
<dbReference type="Pfam" id="PF25603">
    <property type="entry name" value="SPT23_MGA2_DBD"/>
    <property type="match status" value="1"/>
</dbReference>
<keyword evidence="4" id="KW-0812">Transmembrane</keyword>
<name>K5XZ31_AGABU</name>
<dbReference type="PANTHER" id="PTHR23335:SF1">
    <property type="entry name" value="CALMODULIN-BINDING TRANSCRIPTION ACTIVATOR, ISOFORM F"/>
    <property type="match status" value="1"/>
</dbReference>
<keyword evidence="7" id="KW-1185">Reference proteome</keyword>
<evidence type="ECO:0000259" key="5">
    <source>
        <dbReference type="SMART" id="SM00429"/>
    </source>
</evidence>
<dbReference type="Gene3D" id="2.60.40.10">
    <property type="entry name" value="Immunoglobulins"/>
    <property type="match status" value="1"/>
</dbReference>
<reference evidence="7" key="1">
    <citation type="journal article" date="2012" name="Proc. Natl. Acad. Sci. U.S.A.">
        <title>Genome sequence of the button mushroom Agaricus bisporus reveals mechanisms governing adaptation to a humic-rich ecological niche.</title>
        <authorList>
            <person name="Morin E."/>
            <person name="Kohler A."/>
            <person name="Baker A.R."/>
            <person name="Foulongne-Oriol M."/>
            <person name="Lombard V."/>
            <person name="Nagy L.G."/>
            <person name="Ohm R.A."/>
            <person name="Patyshakuliyeva A."/>
            <person name="Brun A."/>
            <person name="Aerts A.L."/>
            <person name="Bailey A.M."/>
            <person name="Billette C."/>
            <person name="Coutinho P.M."/>
            <person name="Deakin G."/>
            <person name="Doddapaneni H."/>
            <person name="Floudas D."/>
            <person name="Grimwood J."/>
            <person name="Hilden K."/>
            <person name="Kuees U."/>
            <person name="LaButti K.M."/>
            <person name="Lapidus A."/>
            <person name="Lindquist E.A."/>
            <person name="Lucas S.M."/>
            <person name="Murat C."/>
            <person name="Riley R.W."/>
            <person name="Salamov A.A."/>
            <person name="Schmutz J."/>
            <person name="Subramanian V."/>
            <person name="Woesten H.A.B."/>
            <person name="Xu J."/>
            <person name="Eastwood D.C."/>
            <person name="Foster G.D."/>
            <person name="Sonnenberg A.S."/>
            <person name="Cullen D."/>
            <person name="de Vries R.P."/>
            <person name="Lundell T."/>
            <person name="Hibbett D.S."/>
            <person name="Henrissat B."/>
            <person name="Burton K.S."/>
            <person name="Kerrigan R.W."/>
            <person name="Challen M.P."/>
            <person name="Grigoriev I.V."/>
            <person name="Martin F."/>
        </authorList>
    </citation>
    <scope>NUCLEOTIDE SEQUENCE [LARGE SCALE GENOMIC DNA]</scope>
    <source>
        <strain evidence="7">JB137-S8 / ATCC MYA-4627 / FGSC 10392</strain>
    </source>
</reference>
<dbReference type="RefSeq" id="XP_007328292.1">
    <property type="nucleotide sequence ID" value="XM_007328230.1"/>
</dbReference>
<feature type="region of interest" description="Disordered" evidence="3">
    <location>
        <begin position="1139"/>
        <end position="1174"/>
    </location>
</feature>
<dbReference type="InterPro" id="IPR002909">
    <property type="entry name" value="IPT_dom"/>
</dbReference>
<dbReference type="GO" id="GO:0006357">
    <property type="term" value="P:regulation of transcription by RNA polymerase II"/>
    <property type="evidence" value="ECO:0007669"/>
    <property type="project" value="TreeGrafter"/>
</dbReference>
<dbReference type="Pfam" id="PF01833">
    <property type="entry name" value="TIG"/>
    <property type="match status" value="1"/>
</dbReference>
<dbReference type="AlphaFoldDB" id="K5XZ31"/>
<dbReference type="STRING" id="597362.K5XZ31"/>
<dbReference type="InterPro" id="IPR013783">
    <property type="entry name" value="Ig-like_fold"/>
</dbReference>
<gene>
    <name evidence="6" type="ORF">AGABI1DRAFT_105628</name>
</gene>
<dbReference type="PROSITE" id="PS50088">
    <property type="entry name" value="ANK_REPEAT"/>
    <property type="match status" value="2"/>
</dbReference>
<dbReference type="SUPFAM" id="SSF48403">
    <property type="entry name" value="Ankyrin repeat"/>
    <property type="match status" value="1"/>
</dbReference>
<dbReference type="GO" id="GO:0003690">
    <property type="term" value="F:double-stranded DNA binding"/>
    <property type="evidence" value="ECO:0007669"/>
    <property type="project" value="TreeGrafter"/>
</dbReference>
<feature type="compositionally biased region" description="Low complexity" evidence="3">
    <location>
        <begin position="464"/>
        <end position="473"/>
    </location>
</feature>
<dbReference type="OrthoDB" id="71307at2759"/>
<dbReference type="InterPro" id="IPR057962">
    <property type="entry name" value="SPT23_MGA2_DBD"/>
</dbReference>
<dbReference type="SMART" id="SM00248">
    <property type="entry name" value="ANK"/>
    <property type="match status" value="2"/>
</dbReference>
<feature type="domain" description="IPT/TIG" evidence="5">
    <location>
        <begin position="590"/>
        <end position="676"/>
    </location>
</feature>
<dbReference type="SMART" id="SM00429">
    <property type="entry name" value="IPT"/>
    <property type="match status" value="1"/>
</dbReference>
<dbReference type="GeneID" id="18822182"/>
<evidence type="ECO:0000256" key="2">
    <source>
        <dbReference type="PROSITE-ProRule" id="PRU00023"/>
    </source>
</evidence>
<dbReference type="InterPro" id="IPR002110">
    <property type="entry name" value="Ankyrin_rpt"/>
</dbReference>
<dbReference type="FunCoup" id="K5XZ31">
    <property type="interactions" value="157"/>
</dbReference>
<evidence type="ECO:0000256" key="4">
    <source>
        <dbReference type="SAM" id="Phobius"/>
    </source>
</evidence>
<feature type="transmembrane region" description="Helical" evidence="4">
    <location>
        <begin position="1224"/>
        <end position="1243"/>
    </location>
</feature>
<protein>
    <recommendedName>
        <fullName evidence="5">IPT/TIG domain-containing protein</fullName>
    </recommendedName>
</protein>
<dbReference type="EMBL" id="JH971388">
    <property type="protein sequence ID" value="EKM80645.1"/>
    <property type="molecule type" value="Genomic_DNA"/>
</dbReference>
<dbReference type="InParanoid" id="K5XZ31"/>
<feature type="repeat" description="ANK" evidence="2">
    <location>
        <begin position="828"/>
        <end position="860"/>
    </location>
</feature>
<feature type="repeat" description="ANK" evidence="2">
    <location>
        <begin position="795"/>
        <end position="827"/>
    </location>
</feature>
<dbReference type="HOGENOM" id="CLU_003912_0_0_1"/>
<sequence length="1267" mass="137743">MSSSSATAADSRSPSPHTPDPSDSSQPVVVQADIDAATSWFIPMHHSQSKQPPWGSASAAFPPHKLEDDQILRIDDLLEQHAFDETSTHFSINASPQRPQAQDQSTTNLQSNQVVPDFRPANLLLPSNNGVVSAIKPVPPPASLPRKFDSSCHNQRVVTPPKETCFNLPIMFPSIPEGGTKSRVETQVRVTVDLADASSSSDPLKYDRVGSWKWLRLPPGTSTKRRTRKQGKIGIHYLLRDADPQDTLNLITEIVCASAPNVPVVSCSSCRVREAKRVAKKIAARVRPVRSDSESAGEDVTGKPARKTSHEDTDSIIQFNCAEVLDFSTGSVVLPLRITCYCRHHREKMGFLVRFTMTDHVGRMVGTGVSRPIMITDDHKTASASSRQADYVNMPPSAEPDWPYHGKDVSQSDIRGPSRRKDRITGGISKKRPKPYDSATKHGLGSREGSVSSMPSPTTPYSPLPTTRSPTPSVLQNLLISQGQPQTPGVPALQHSLQSSDTSSPEIISTPLDHNSDVSMPEMNMQLDQSSISLSQVRTVSSPMLQQPQPQPLIQPTPAMLLSQAQAVAPMPFLFFEPNQGNQNLAAMQVPIIHRLIPNMGPTFGGIEVTVLGVNFHVNLNLRCIFGDSVATPTQRWSDNTLVCLLPPQAQPGAVRVWFEGMPEQPTAPPSIFTYLDESDRALMELALQVVGLKMTGKVEDARNVAMRIVGGNTGNDGSDSNGSVSNLMQLASTPAGSTSFGRDLRSLLYIRAGETENFESTVLNFLSVLDAPLEGELASGAIATAEAISHPTTTGQTLLHLAAFMKLTTLVQFLVNHDADIDVRDRNGFTALHFASLVGAEECARILVRAGADREIVNSLGKTAEEIATPGLFDGIIYPGRVYREEFDDGDEGDVELEEDDEEGVEWGDVEEDRKAEETIRSILRKRTPKHISKKGGMTSGHGTPKRSVHVSRAATPPVAPLFPEVKSDNMKGSLPKDVSSLLPPSNEKATADVKQTASLVEVIQRTFAQLPPAAGIIPNLPSLTNIPKPQFPNLPDFGSMPWNSLPQIPMVFPVFVPMPAWPSFLGGSDGEKGGANGEDFKAEGVRGTEIPSVGEWKAVWEKWLTLVIATTARQQQQGQVMEDMPPPEYTPRAQDIAAEKESGEGKGKAKASSPAPAADTSRGEELESLREISAVQTSSAGSSILHPHPVGYDDAPLPAEEVKAYTHRPSTKQKLRRKKYDCMLLMFWLPILFLSLIWASYNGLRFTYITLRTTLPLRALVRGGT</sequence>
<dbReference type="eggNOG" id="KOG3836">
    <property type="taxonomic scope" value="Eukaryota"/>
</dbReference>
<keyword evidence="4" id="KW-1133">Transmembrane helix</keyword>
<feature type="compositionally biased region" description="Basic and acidic residues" evidence="3">
    <location>
        <begin position="1163"/>
        <end position="1172"/>
    </location>
</feature>